<reference evidence="2 3" key="1">
    <citation type="submission" date="2017-12" db="EMBL/GenBank/DDBJ databases">
        <title>Sequencing the genomes of 1000 Actinobacteria strains.</title>
        <authorList>
            <person name="Klenk H.-P."/>
        </authorList>
    </citation>
    <scope>NUCLEOTIDE SEQUENCE [LARGE SCALE GENOMIC DNA]</scope>
    <source>
        <strain evidence="2 3">DSM 45165</strain>
    </source>
</reference>
<keyword evidence="1" id="KW-1133">Transmembrane helix</keyword>
<keyword evidence="3" id="KW-1185">Reference proteome</keyword>
<feature type="transmembrane region" description="Helical" evidence="1">
    <location>
        <begin position="83"/>
        <end position="106"/>
    </location>
</feature>
<dbReference type="InterPro" id="IPR051790">
    <property type="entry name" value="Cytochrome_c-biogenesis_DsbD"/>
</dbReference>
<feature type="transmembrane region" description="Helical" evidence="1">
    <location>
        <begin position="127"/>
        <end position="154"/>
    </location>
</feature>
<keyword evidence="1" id="KW-0812">Transmembrane</keyword>
<evidence type="ECO:0000313" key="2">
    <source>
        <dbReference type="EMBL" id="PKV94057.1"/>
    </source>
</evidence>
<protein>
    <submittedName>
        <fullName evidence="2">Cytochrome c biogenesis protein CcdA</fullName>
    </submittedName>
</protein>
<evidence type="ECO:0000256" key="1">
    <source>
        <dbReference type="SAM" id="Phobius"/>
    </source>
</evidence>
<dbReference type="PANTHER" id="PTHR31272:SF4">
    <property type="entry name" value="CYTOCHROME C-TYPE BIOGENESIS PROTEIN HI_1454-RELATED"/>
    <property type="match status" value="1"/>
</dbReference>
<comment type="caution">
    <text evidence="2">The sequence shown here is derived from an EMBL/GenBank/DDBJ whole genome shotgun (WGS) entry which is preliminary data.</text>
</comment>
<keyword evidence="1" id="KW-0472">Membrane</keyword>
<feature type="transmembrane region" description="Helical" evidence="1">
    <location>
        <begin position="166"/>
        <end position="189"/>
    </location>
</feature>
<name>A0A2N3WJK5_9PSEU</name>
<evidence type="ECO:0000313" key="3">
    <source>
        <dbReference type="Proteomes" id="UP000233750"/>
    </source>
</evidence>
<accession>A0A2N3WJK5</accession>
<feature type="transmembrane region" description="Helical" evidence="1">
    <location>
        <begin position="201"/>
        <end position="222"/>
    </location>
</feature>
<dbReference type="Proteomes" id="UP000233750">
    <property type="component" value="Unassembled WGS sequence"/>
</dbReference>
<dbReference type="RefSeq" id="WP_013673478.1">
    <property type="nucleotide sequence ID" value="NZ_PJMY01000003.1"/>
</dbReference>
<dbReference type="PANTHER" id="PTHR31272">
    <property type="entry name" value="CYTOCHROME C-TYPE BIOGENESIS PROTEIN HI_1454-RELATED"/>
    <property type="match status" value="1"/>
</dbReference>
<gene>
    <name evidence="2" type="ORF">ATK30_4926</name>
</gene>
<proteinExistence type="predicted"/>
<organism evidence="2 3">
    <name type="scientific">Amycolatopsis echigonensis</name>
    <dbReference type="NCBI Taxonomy" id="2576905"/>
    <lineage>
        <taxon>Bacteria</taxon>
        <taxon>Bacillati</taxon>
        <taxon>Actinomycetota</taxon>
        <taxon>Actinomycetes</taxon>
        <taxon>Pseudonocardiales</taxon>
        <taxon>Pseudonocardiaceae</taxon>
        <taxon>Amycolatopsis</taxon>
    </lineage>
</organism>
<dbReference type="OrthoDB" id="5244297at2"/>
<dbReference type="EMBL" id="PJMY01000003">
    <property type="protein sequence ID" value="PKV94057.1"/>
    <property type="molecule type" value="Genomic_DNA"/>
</dbReference>
<feature type="transmembrane region" description="Helical" evidence="1">
    <location>
        <begin position="51"/>
        <end position="77"/>
    </location>
</feature>
<feature type="transmembrane region" description="Helical" evidence="1">
    <location>
        <begin position="255"/>
        <end position="275"/>
    </location>
</feature>
<dbReference type="AlphaFoldDB" id="A0A2N3WJK5"/>
<sequence>MVDTSTLGFALAAGLVAALNPCGFAMLPSYLTLVVLGAGDRQSRSVVVGRALAATAAMAAGFLVVFAVFGLIVAPLASQVQRYLPIVTIVIGAALLGLGGWLLAGREITLMLPKPRKGAPTAGLRSMFGYGLAYAIASLSCTIGPFLAVTAATFRAGSVVGGVLAYLSYAAGMALVVGVLAAGIALAGAGIATRARRLLPYVNRISGGLLVLVGLYVGYYGIYETRLYFGGGDARDPVIDAAASVQQAVAGWIDAIGVVPFLAALAVIVVAAVGVRRRRRAAKTRTPE</sequence>
<feature type="transmembrane region" description="Helical" evidence="1">
    <location>
        <begin position="6"/>
        <end position="39"/>
    </location>
</feature>